<dbReference type="Proteomes" id="UP000053097">
    <property type="component" value="Unassembled WGS sequence"/>
</dbReference>
<name>A0A026WFT7_OOCBI</name>
<dbReference type="Proteomes" id="UP000279307">
    <property type="component" value="Chromosome 13"/>
</dbReference>
<protein>
    <submittedName>
        <fullName evidence="1">Uncharacterized protein</fullName>
    </submittedName>
</protein>
<gene>
    <name evidence="2" type="ORF">DMN91_012442</name>
    <name evidence="1" type="ORF">X777_05335</name>
</gene>
<dbReference type="EMBL" id="KK107234">
    <property type="protein sequence ID" value="EZA54917.1"/>
    <property type="molecule type" value="Genomic_DNA"/>
</dbReference>
<evidence type="ECO:0000313" key="2">
    <source>
        <dbReference type="EMBL" id="RLU15448.1"/>
    </source>
</evidence>
<organism evidence="1 3">
    <name type="scientific">Ooceraea biroi</name>
    <name type="common">Clonal raider ant</name>
    <name type="synonym">Cerapachys biroi</name>
    <dbReference type="NCBI Taxonomy" id="2015173"/>
    <lineage>
        <taxon>Eukaryota</taxon>
        <taxon>Metazoa</taxon>
        <taxon>Ecdysozoa</taxon>
        <taxon>Arthropoda</taxon>
        <taxon>Hexapoda</taxon>
        <taxon>Insecta</taxon>
        <taxon>Pterygota</taxon>
        <taxon>Neoptera</taxon>
        <taxon>Endopterygota</taxon>
        <taxon>Hymenoptera</taxon>
        <taxon>Apocrita</taxon>
        <taxon>Aculeata</taxon>
        <taxon>Formicoidea</taxon>
        <taxon>Formicidae</taxon>
        <taxon>Dorylinae</taxon>
        <taxon>Ooceraea</taxon>
    </lineage>
</organism>
<proteinExistence type="predicted"/>
<reference evidence="2" key="3">
    <citation type="submission" date="2018-07" db="EMBL/GenBank/DDBJ databases">
        <authorList>
            <person name="Mckenzie S.K."/>
            <person name="Kronauer D.J.C."/>
        </authorList>
    </citation>
    <scope>NUCLEOTIDE SEQUENCE</scope>
    <source>
        <strain evidence="2">Clonal line C1</strain>
    </source>
</reference>
<reference evidence="2 4" key="2">
    <citation type="journal article" date="2018" name="Genome Res.">
        <title>The genomic architecture and molecular evolution of ant odorant receptors.</title>
        <authorList>
            <person name="McKenzie S.K."/>
            <person name="Kronauer D.J.C."/>
        </authorList>
    </citation>
    <scope>NUCLEOTIDE SEQUENCE [LARGE SCALE GENOMIC DNA]</scope>
    <source>
        <strain evidence="2">Clonal line C1</strain>
    </source>
</reference>
<evidence type="ECO:0000313" key="1">
    <source>
        <dbReference type="EMBL" id="EZA54917.1"/>
    </source>
</evidence>
<reference evidence="1 3" key="1">
    <citation type="journal article" date="2014" name="Curr. Biol.">
        <title>The genome of the clonal raider ant Cerapachys biroi.</title>
        <authorList>
            <person name="Oxley P.R."/>
            <person name="Ji L."/>
            <person name="Fetter-Pruneda I."/>
            <person name="McKenzie S.K."/>
            <person name="Li C."/>
            <person name="Hu H."/>
            <person name="Zhang G."/>
            <person name="Kronauer D.J."/>
        </authorList>
    </citation>
    <scope>NUCLEOTIDE SEQUENCE [LARGE SCALE GENOMIC DNA]</scope>
</reference>
<evidence type="ECO:0000313" key="4">
    <source>
        <dbReference type="Proteomes" id="UP000279307"/>
    </source>
</evidence>
<evidence type="ECO:0000313" key="3">
    <source>
        <dbReference type="Proteomes" id="UP000053097"/>
    </source>
</evidence>
<accession>A0A026WFT7</accession>
<keyword evidence="3" id="KW-1185">Reference proteome</keyword>
<dbReference type="AlphaFoldDB" id="A0A026WFT7"/>
<sequence>MHHTWFWKQFEMSCQRYLDSITISCNNKSNGSSSLKAKEADSTDSSAFRSNKLRGSKLKLKLNDVTAINSGNAMFYKMSAIPSYDTFNITNVDVNESARKYPTNKKSARKAEEFAQRVDVRCNTPSSSSFGTSHDNVNKERNITKRKFESFVSHKENVFETISCGCGLNIGFIETGSNKMKKTVTDKRSNFIILDEDEKPAQRVDATNGSSVISNSHVDHVDQDDTRIELPNLVNVSDFEGDGDVDFSSDFKHNAPRYSSTPLPPQELAALASRGISNDTKPCSEASWTLEDSITSLISQSVVQDKNDQVELWLNNSAWKRDEAHGQVDNRQVYLRKCVRRRRSPFWKWQELFRGKLNSNKAVNLSGYEADDEDIVPSGRLMCAR</sequence>
<dbReference type="EMBL" id="QOIP01000013">
    <property type="protein sequence ID" value="RLU15448.1"/>
    <property type="molecule type" value="Genomic_DNA"/>
</dbReference>